<organism evidence="5">
    <name type="scientific">mine drainage metagenome</name>
    <dbReference type="NCBI Taxonomy" id="410659"/>
    <lineage>
        <taxon>unclassified sequences</taxon>
        <taxon>metagenomes</taxon>
        <taxon>ecological metagenomes</taxon>
    </lineage>
</organism>
<reference evidence="5" key="1">
    <citation type="submission" date="2009-10" db="EMBL/GenBank/DDBJ databases">
        <title>Diversity of trophic interactions inside an arsenic-rich microbial ecosystem.</title>
        <authorList>
            <person name="Bertin P.N."/>
            <person name="Heinrich-Salmeron A."/>
            <person name="Pelletier E."/>
            <person name="Goulhen-Chollet F."/>
            <person name="Arsene-Ploetze F."/>
            <person name="Gallien S."/>
            <person name="Calteau A."/>
            <person name="Vallenet D."/>
            <person name="Casiot C."/>
            <person name="Chane-Woon-Ming B."/>
            <person name="Giloteaux L."/>
            <person name="Barakat M."/>
            <person name="Bonnefoy V."/>
            <person name="Bruneel O."/>
            <person name="Chandler M."/>
            <person name="Cleiss J."/>
            <person name="Duran R."/>
            <person name="Elbaz-Poulichet F."/>
            <person name="Fonknechten N."/>
            <person name="Lauga B."/>
            <person name="Mornico D."/>
            <person name="Ortet P."/>
            <person name="Schaeffer C."/>
            <person name="Siguier P."/>
            <person name="Alexander Thil Smith A."/>
            <person name="Van Dorsselaer A."/>
            <person name="Weissenbach J."/>
            <person name="Medigue C."/>
            <person name="Le Paslier D."/>
        </authorList>
    </citation>
    <scope>NUCLEOTIDE SEQUENCE</scope>
</reference>
<dbReference type="Gene3D" id="1.10.760.10">
    <property type="entry name" value="Cytochrome c-like domain"/>
    <property type="match status" value="1"/>
</dbReference>
<proteinExistence type="predicted"/>
<accession>E6QPP1</accession>
<keyword evidence="3" id="KW-0408">Iron</keyword>
<protein>
    <submittedName>
        <fullName evidence="5">Methylamine utilization protein/Cytochrome c peroxidase</fullName>
    </submittedName>
</protein>
<dbReference type="AlphaFoldDB" id="E6QPP1"/>
<dbReference type="PANTHER" id="PTHR30600">
    <property type="entry name" value="CYTOCHROME C PEROXIDASE-RELATED"/>
    <property type="match status" value="1"/>
</dbReference>
<dbReference type="PROSITE" id="PS51007">
    <property type="entry name" value="CYTC"/>
    <property type="match status" value="1"/>
</dbReference>
<gene>
    <name evidence="5" type="ORF">CARN7_2875</name>
</gene>
<dbReference type="InterPro" id="IPR036909">
    <property type="entry name" value="Cyt_c-like_dom_sf"/>
</dbReference>
<dbReference type="GO" id="GO:0020037">
    <property type="term" value="F:heme binding"/>
    <property type="evidence" value="ECO:0007669"/>
    <property type="project" value="InterPro"/>
</dbReference>
<evidence type="ECO:0000256" key="2">
    <source>
        <dbReference type="ARBA" id="ARBA00022723"/>
    </source>
</evidence>
<keyword evidence="2" id="KW-0479">Metal-binding</keyword>
<dbReference type="EMBL" id="CABR01000012">
    <property type="protein sequence ID" value="CBI09212.1"/>
    <property type="molecule type" value="Genomic_DNA"/>
</dbReference>
<keyword evidence="1" id="KW-0349">Heme</keyword>
<dbReference type="SUPFAM" id="SSF46626">
    <property type="entry name" value="Cytochrome c"/>
    <property type="match status" value="1"/>
</dbReference>
<feature type="domain" description="Cytochrome c" evidence="4">
    <location>
        <begin position="1"/>
        <end position="118"/>
    </location>
</feature>
<evidence type="ECO:0000259" key="4">
    <source>
        <dbReference type="PROSITE" id="PS51007"/>
    </source>
</evidence>
<dbReference type="GO" id="GO:0009055">
    <property type="term" value="F:electron transfer activity"/>
    <property type="evidence" value="ECO:0007669"/>
    <property type="project" value="InterPro"/>
</dbReference>
<evidence type="ECO:0000256" key="1">
    <source>
        <dbReference type="ARBA" id="ARBA00022617"/>
    </source>
</evidence>
<sequence length="131" mass="14622">MFRGKAMCITCHVPPILTDNLFHNIGTPQVGPMKEDLGRYEVTKDEADNGKFKTPSLYNSASLAFFMHDGALSKLSQVIEHYNKGGNPQVKNQDPLILPLHLNDRDKVDLEAFMKTLTDPSLDRISAPELP</sequence>
<comment type="caution">
    <text evidence="5">The sequence shown here is derived from an EMBL/GenBank/DDBJ whole genome shotgun (WGS) entry which is preliminary data.</text>
</comment>
<evidence type="ECO:0000256" key="3">
    <source>
        <dbReference type="ARBA" id="ARBA00023004"/>
    </source>
</evidence>
<dbReference type="GO" id="GO:0004130">
    <property type="term" value="F:cytochrome-c peroxidase activity"/>
    <property type="evidence" value="ECO:0007669"/>
    <property type="project" value="TreeGrafter"/>
</dbReference>
<dbReference type="InterPro" id="IPR009056">
    <property type="entry name" value="Cyt_c-like_dom"/>
</dbReference>
<dbReference type="InterPro" id="IPR051395">
    <property type="entry name" value="Cytochrome_c_Peroxidase/MauG"/>
</dbReference>
<evidence type="ECO:0000313" key="5">
    <source>
        <dbReference type="EMBL" id="CBI09212.1"/>
    </source>
</evidence>
<keyword evidence="5" id="KW-0575">Peroxidase</keyword>
<keyword evidence="5" id="KW-0560">Oxidoreductase</keyword>
<name>E6QPP1_9ZZZZ</name>
<dbReference type="GO" id="GO:0046872">
    <property type="term" value="F:metal ion binding"/>
    <property type="evidence" value="ECO:0007669"/>
    <property type="project" value="UniProtKB-KW"/>
</dbReference>